<dbReference type="PANTHER" id="PTHR42928:SF5">
    <property type="entry name" value="BLR1237 PROTEIN"/>
    <property type="match status" value="1"/>
</dbReference>
<dbReference type="CDD" id="cd13578">
    <property type="entry name" value="PBP2_Bug27"/>
    <property type="match status" value="1"/>
</dbReference>
<sequence length="324" mass="34080">MRIALPVISALIVLAGLPQAAPAQGDFPSRPIRIVVPFLPGPAPDAVARIAGEALSQRVHQPVIVENRAGAGGTIGADYVAKSAPDGYTLFLATEAPLGISPATYGKLGYDPVKDFAPISLLATSGFYLVGCPKLPINDVAGLIALAKTRSVSYATSGVGSYHHLTGEMMKMRGGFDMVHVPYQGASAAMVDVMNCAVDVGFVAVGSVLPQIKSGTAKFKVLAVTTQRREPETPDIPTIQEAGIPGVDMEGYYGLLAPKGTPRPVLDKLSAELAEVMKTKKVIDRIEALGMHVVASTPQVFGERIRTDLDKFGTLAKEVNLHVQ</sequence>
<protein>
    <submittedName>
        <fullName evidence="3">Tripartite tricarboxylate transporter substrate binding protein</fullName>
    </submittedName>
</protein>
<evidence type="ECO:0000256" key="2">
    <source>
        <dbReference type="SAM" id="SignalP"/>
    </source>
</evidence>
<proteinExistence type="inferred from homology"/>
<accession>A0ABP8HPL1</accession>
<feature type="chain" id="PRO_5045044593" evidence="2">
    <location>
        <begin position="21"/>
        <end position="324"/>
    </location>
</feature>
<dbReference type="InterPro" id="IPR042100">
    <property type="entry name" value="Bug_dom1"/>
</dbReference>
<dbReference type="InterPro" id="IPR005064">
    <property type="entry name" value="BUG"/>
</dbReference>
<dbReference type="RefSeq" id="WP_345252098.1">
    <property type="nucleotide sequence ID" value="NZ_BAABFO010000033.1"/>
</dbReference>
<dbReference type="Gene3D" id="3.40.190.10">
    <property type="entry name" value="Periplasmic binding protein-like II"/>
    <property type="match status" value="1"/>
</dbReference>
<dbReference type="Pfam" id="PF03401">
    <property type="entry name" value="TctC"/>
    <property type="match status" value="1"/>
</dbReference>
<dbReference type="PIRSF" id="PIRSF017082">
    <property type="entry name" value="YflP"/>
    <property type="match status" value="1"/>
</dbReference>
<dbReference type="Gene3D" id="3.40.190.150">
    <property type="entry name" value="Bordetella uptake gene, domain 1"/>
    <property type="match status" value="1"/>
</dbReference>
<dbReference type="SUPFAM" id="SSF53850">
    <property type="entry name" value="Periplasmic binding protein-like II"/>
    <property type="match status" value="1"/>
</dbReference>
<evidence type="ECO:0000313" key="3">
    <source>
        <dbReference type="EMBL" id="GAA4342287.1"/>
    </source>
</evidence>
<feature type="signal peptide" evidence="2">
    <location>
        <begin position="1"/>
        <end position="20"/>
    </location>
</feature>
<dbReference type="EMBL" id="BAABFO010000033">
    <property type="protein sequence ID" value="GAA4342287.1"/>
    <property type="molecule type" value="Genomic_DNA"/>
</dbReference>
<evidence type="ECO:0000256" key="1">
    <source>
        <dbReference type="ARBA" id="ARBA00006987"/>
    </source>
</evidence>
<keyword evidence="4" id="KW-1185">Reference proteome</keyword>
<dbReference type="PANTHER" id="PTHR42928">
    <property type="entry name" value="TRICARBOXYLATE-BINDING PROTEIN"/>
    <property type="match status" value="1"/>
</dbReference>
<comment type="caution">
    <text evidence="3">The sequence shown here is derived from an EMBL/GenBank/DDBJ whole genome shotgun (WGS) entry which is preliminary data.</text>
</comment>
<gene>
    <name evidence="3" type="ORF">GCM10023144_44120</name>
</gene>
<reference evidence="4" key="1">
    <citation type="journal article" date="2019" name="Int. J. Syst. Evol. Microbiol.">
        <title>The Global Catalogue of Microorganisms (GCM) 10K type strain sequencing project: providing services to taxonomists for standard genome sequencing and annotation.</title>
        <authorList>
            <consortium name="The Broad Institute Genomics Platform"/>
            <consortium name="The Broad Institute Genome Sequencing Center for Infectious Disease"/>
            <person name="Wu L."/>
            <person name="Ma J."/>
        </authorList>
    </citation>
    <scope>NUCLEOTIDE SEQUENCE [LARGE SCALE GENOMIC DNA]</scope>
    <source>
        <strain evidence="4">JCM 17666</strain>
    </source>
</reference>
<organism evidence="3 4">
    <name type="scientific">Pigmentiphaga soli</name>
    <dbReference type="NCBI Taxonomy" id="1007095"/>
    <lineage>
        <taxon>Bacteria</taxon>
        <taxon>Pseudomonadati</taxon>
        <taxon>Pseudomonadota</taxon>
        <taxon>Betaproteobacteria</taxon>
        <taxon>Burkholderiales</taxon>
        <taxon>Alcaligenaceae</taxon>
        <taxon>Pigmentiphaga</taxon>
    </lineage>
</organism>
<name>A0ABP8HPL1_9BURK</name>
<evidence type="ECO:0000313" key="4">
    <source>
        <dbReference type="Proteomes" id="UP001501671"/>
    </source>
</evidence>
<keyword evidence="2" id="KW-0732">Signal</keyword>
<comment type="similarity">
    <text evidence="1">Belongs to the UPF0065 (bug) family.</text>
</comment>
<dbReference type="Proteomes" id="UP001501671">
    <property type="component" value="Unassembled WGS sequence"/>
</dbReference>